<protein>
    <submittedName>
        <fullName evidence="2">Uncharacterized protein</fullName>
    </submittedName>
</protein>
<proteinExistence type="predicted"/>
<feature type="transmembrane region" description="Helical" evidence="1">
    <location>
        <begin position="12"/>
        <end position="29"/>
    </location>
</feature>
<feature type="transmembrane region" description="Helical" evidence="1">
    <location>
        <begin position="49"/>
        <end position="71"/>
    </location>
</feature>
<gene>
    <name evidence="2" type="ORF">NMQ00_08080</name>
</gene>
<dbReference type="EMBL" id="CP101462">
    <property type="protein sequence ID" value="UTT41527.1"/>
    <property type="molecule type" value="Genomic_DNA"/>
</dbReference>
<name>A0ABY5FJ30_9BACL</name>
<evidence type="ECO:0000313" key="2">
    <source>
        <dbReference type="EMBL" id="UTT41527.1"/>
    </source>
</evidence>
<accession>A0ABY5FJ30</accession>
<sequence>MEFHLPKRIKTFYWRVFPVAFVLITYYQIVHDWQLEQFGFDELEDVGTLLFILGVSACEAALVTVFLWYVVELVKKLLRTTE</sequence>
<keyword evidence="3" id="KW-1185">Reference proteome</keyword>
<dbReference type="Proteomes" id="UP001060325">
    <property type="component" value="Chromosome"/>
</dbReference>
<evidence type="ECO:0000256" key="1">
    <source>
        <dbReference type="SAM" id="Phobius"/>
    </source>
</evidence>
<keyword evidence="1" id="KW-1133">Transmembrane helix</keyword>
<reference evidence="2" key="1">
    <citation type="submission" date="2022-07" db="EMBL/GenBank/DDBJ databases">
        <title>Complete genome of CX2.</title>
        <authorList>
            <person name="Cao G."/>
        </authorList>
    </citation>
    <scope>NUCLEOTIDE SEQUENCE</scope>
    <source>
        <strain evidence="2">CX2</strain>
    </source>
</reference>
<evidence type="ECO:0000313" key="3">
    <source>
        <dbReference type="Proteomes" id="UP001060325"/>
    </source>
</evidence>
<keyword evidence="1" id="KW-0812">Transmembrane</keyword>
<dbReference type="RefSeq" id="WP_255176278.1">
    <property type="nucleotide sequence ID" value="NZ_CP101462.1"/>
</dbReference>
<organism evidence="2 3">
    <name type="scientific">Exiguobacterium aurantiacum</name>
    <dbReference type="NCBI Taxonomy" id="33987"/>
    <lineage>
        <taxon>Bacteria</taxon>
        <taxon>Bacillati</taxon>
        <taxon>Bacillota</taxon>
        <taxon>Bacilli</taxon>
        <taxon>Bacillales</taxon>
        <taxon>Bacillales Family XII. Incertae Sedis</taxon>
        <taxon>Exiguobacterium</taxon>
    </lineage>
</organism>
<keyword evidence="1" id="KW-0472">Membrane</keyword>